<organism evidence="1 2">
    <name type="scientific">Pseudocalidococcus azoricus BACA0444</name>
    <dbReference type="NCBI Taxonomy" id="2918990"/>
    <lineage>
        <taxon>Bacteria</taxon>
        <taxon>Bacillati</taxon>
        <taxon>Cyanobacteriota</taxon>
        <taxon>Cyanophyceae</taxon>
        <taxon>Acaryochloridales</taxon>
        <taxon>Thermosynechococcaceae</taxon>
        <taxon>Pseudocalidococcus</taxon>
        <taxon>Pseudocalidococcus azoricus</taxon>
    </lineage>
</organism>
<dbReference type="Proteomes" id="UP001268256">
    <property type="component" value="Unassembled WGS sequence"/>
</dbReference>
<reference evidence="2" key="1">
    <citation type="submission" date="2023-07" db="EMBL/GenBank/DDBJ databases">
        <authorList>
            <person name="Luz R."/>
            <person name="Cordeiro R."/>
            <person name="Fonseca A."/>
            <person name="Goncalves V."/>
        </authorList>
    </citation>
    <scope>NUCLEOTIDE SEQUENCE [LARGE SCALE GENOMIC DNA]</scope>
    <source>
        <strain evidence="2">BACA0444</strain>
    </source>
</reference>
<dbReference type="EMBL" id="JAVMIP010000009">
    <property type="protein sequence ID" value="MDS3861095.1"/>
    <property type="molecule type" value="Genomic_DNA"/>
</dbReference>
<name>A0AAE4FS15_9CYAN</name>
<feature type="non-terminal residue" evidence="1">
    <location>
        <position position="1"/>
    </location>
</feature>
<protein>
    <submittedName>
        <fullName evidence="1">Uncharacterized protein</fullName>
    </submittedName>
</protein>
<evidence type="ECO:0000313" key="1">
    <source>
        <dbReference type="EMBL" id="MDS3861095.1"/>
    </source>
</evidence>
<gene>
    <name evidence="1" type="ORF">RIF25_09785</name>
</gene>
<evidence type="ECO:0000313" key="2">
    <source>
        <dbReference type="Proteomes" id="UP001268256"/>
    </source>
</evidence>
<comment type="caution">
    <text evidence="1">The sequence shown here is derived from an EMBL/GenBank/DDBJ whole genome shotgun (WGS) entry which is preliminary data.</text>
</comment>
<dbReference type="RefSeq" id="WP_322878351.1">
    <property type="nucleotide sequence ID" value="NZ_JAVMIP010000009.1"/>
</dbReference>
<proteinExistence type="predicted"/>
<sequence>IILPTVATVPTSHEKCCNFLSFHASHLSEVKCPPQARSLEVKSNSREHLKLQHKRVSLEEFIEQVPSDTFNEYDTLETIAHKIQLSSVDSEGLVPVIEICGDLKTKDINLKLNRNSSKMLFKSYNNEQVNMKGRFYFPDLSSGAIILKHGNREILRFG</sequence>
<keyword evidence="2" id="KW-1185">Reference proteome</keyword>
<dbReference type="AlphaFoldDB" id="A0AAE4FS15"/>
<accession>A0AAE4FS15</accession>